<evidence type="ECO:0000256" key="1">
    <source>
        <dbReference type="SAM" id="MobiDB-lite"/>
    </source>
</evidence>
<feature type="region of interest" description="Disordered" evidence="1">
    <location>
        <begin position="504"/>
        <end position="523"/>
    </location>
</feature>
<name>A0A0N1IAU6_LEPSE</name>
<reference evidence="2 3" key="1">
    <citation type="journal article" date="2015" name="PLoS Pathog.">
        <title>Leptomonas seymouri: Adaptations to the Dixenous Life Cycle Analyzed by Genome Sequencing, Transcriptome Profiling and Co-infection with Leishmania donovani.</title>
        <authorList>
            <person name="Kraeva N."/>
            <person name="Butenko A."/>
            <person name="Hlavacova J."/>
            <person name="Kostygov A."/>
            <person name="Myskova J."/>
            <person name="Grybchuk D."/>
            <person name="Lestinova T."/>
            <person name="Votypka J."/>
            <person name="Volf P."/>
            <person name="Opperdoes F."/>
            <person name="Flegontov P."/>
            <person name="Lukes J."/>
            <person name="Yurchenko V."/>
        </authorList>
    </citation>
    <scope>NUCLEOTIDE SEQUENCE [LARGE SCALE GENOMIC DNA]</scope>
    <source>
        <strain evidence="2 3">ATCC 30220</strain>
    </source>
</reference>
<accession>A0A0N1IAU6</accession>
<organism evidence="2 3">
    <name type="scientific">Leptomonas seymouri</name>
    <dbReference type="NCBI Taxonomy" id="5684"/>
    <lineage>
        <taxon>Eukaryota</taxon>
        <taxon>Discoba</taxon>
        <taxon>Euglenozoa</taxon>
        <taxon>Kinetoplastea</taxon>
        <taxon>Metakinetoplastina</taxon>
        <taxon>Trypanosomatida</taxon>
        <taxon>Trypanosomatidae</taxon>
        <taxon>Leishmaniinae</taxon>
        <taxon>Leptomonas</taxon>
    </lineage>
</organism>
<dbReference type="EMBL" id="LJSK01000021">
    <property type="protein sequence ID" value="KPI89572.1"/>
    <property type="molecule type" value="Genomic_DNA"/>
</dbReference>
<dbReference type="Proteomes" id="UP000038009">
    <property type="component" value="Unassembled WGS sequence"/>
</dbReference>
<evidence type="ECO:0000313" key="3">
    <source>
        <dbReference type="Proteomes" id="UP000038009"/>
    </source>
</evidence>
<dbReference type="AlphaFoldDB" id="A0A0N1IAU6"/>
<gene>
    <name evidence="2" type="ORF">ABL78_1340</name>
</gene>
<dbReference type="OrthoDB" id="272656at2759"/>
<evidence type="ECO:0000313" key="2">
    <source>
        <dbReference type="EMBL" id="KPI89572.1"/>
    </source>
</evidence>
<dbReference type="VEuPathDB" id="TriTrypDB:Lsey_0021_0410"/>
<dbReference type="OMA" id="FLSATQW"/>
<sequence>MSAISSFALECARSGRWVRGLMVLQGHTNSTEAATRYACVAVAQVAAAHSWEAALSLLHPLSAVLHTQEVCKTIDTVARHPQLPIEVFEDVVGAMIKALGERERHPTTETVGSPQITPPLALSSASTASTAQIQRRLFLCATQWCSWETAARLLTSLPSPSPRACRERVHALRVLRHGVLHDVGPFAQWADAEGDGGHAHSQNTVCSSPPSASDGAVESMGEKLQRLEVVSAGAPHRRYSARDRRELARLRELKRRTLLQRALSEEAVLVQQAFTEVAPSAASVCAALRVLSRPRSAITCTNSSDALSKLEAILTLVQSSRLTPELALLYARAMGVLYPQNWAEALAVLGRVEARADDTGLLTSSLQKQANLWLMSRGSWAAALNELSHWPRSSTAATSMQMAEDTVRLTALPTHLFHRMYPQHARPWYRLSAHQNEPVARQIATALARGLRLDEVQLSVAGKQWAAQGRWEDALQLYYRFPLSEFQKYAARSLVKARPALPEKALAGEPGGKSTTNAPETGSGGAHVLDVMAALRLLVPEGGIRYTQESPPRPAPPLDVFPASLLIDAAPDWEVALAVFRGCIRSGTRCNPRLLSALLHHTDFPLSALRQVLASYPAAVSDGMRRRVKESYGVELP</sequence>
<proteinExistence type="predicted"/>
<comment type="caution">
    <text evidence="2">The sequence shown here is derived from an EMBL/GenBank/DDBJ whole genome shotgun (WGS) entry which is preliminary data.</text>
</comment>
<protein>
    <submittedName>
        <fullName evidence="2">Uncharacterized protein</fullName>
    </submittedName>
</protein>
<keyword evidence="3" id="KW-1185">Reference proteome</keyword>